<evidence type="ECO:0000256" key="1">
    <source>
        <dbReference type="SAM" id="MobiDB-lite"/>
    </source>
</evidence>
<keyword evidence="3" id="KW-1185">Reference proteome</keyword>
<organism evidence="2 3">
    <name type="scientific">Cytospora leucostoma</name>
    <dbReference type="NCBI Taxonomy" id="1230097"/>
    <lineage>
        <taxon>Eukaryota</taxon>
        <taxon>Fungi</taxon>
        <taxon>Dikarya</taxon>
        <taxon>Ascomycota</taxon>
        <taxon>Pezizomycotina</taxon>
        <taxon>Sordariomycetes</taxon>
        <taxon>Sordariomycetidae</taxon>
        <taxon>Diaporthales</taxon>
        <taxon>Cytosporaceae</taxon>
        <taxon>Cytospora</taxon>
    </lineage>
</organism>
<sequence>MCHKVVTHFTKCAHRVDSHTICNRIRRQSKRGLAQAKPCRTGAAVQTVKSDALCGGCEAFFTGLQQRHSPKQHGKPHSIGWKAAPTASAYDGALLRGGGDGGAGGLEHAFRRTLRIKDDEPARERLEKGRGFSHVPKGLPASGAAAATTTRGRYEGGGGGGGERKRSFPEPAMLVSSMSTGRRASRGNSKKRVRFSPEVDVRFFEQYERVRSAAAIEGVA</sequence>
<proteinExistence type="predicted"/>
<evidence type="ECO:0000313" key="2">
    <source>
        <dbReference type="EMBL" id="ROW16187.1"/>
    </source>
</evidence>
<dbReference type="EMBL" id="LKEB01000006">
    <property type="protein sequence ID" value="ROW16187.1"/>
    <property type="molecule type" value="Genomic_DNA"/>
</dbReference>
<comment type="caution">
    <text evidence="2">The sequence shown here is derived from an EMBL/GenBank/DDBJ whole genome shotgun (WGS) entry which is preliminary data.</text>
</comment>
<gene>
    <name evidence="2" type="ORF">VPNG_01768</name>
</gene>
<feature type="region of interest" description="Disordered" evidence="1">
    <location>
        <begin position="115"/>
        <end position="191"/>
    </location>
</feature>
<dbReference type="InParanoid" id="A0A423XIH3"/>
<protein>
    <submittedName>
        <fullName evidence="2">Uncharacterized protein</fullName>
    </submittedName>
</protein>
<evidence type="ECO:0000313" key="3">
    <source>
        <dbReference type="Proteomes" id="UP000285146"/>
    </source>
</evidence>
<dbReference type="AlphaFoldDB" id="A0A423XIH3"/>
<accession>A0A423XIH3</accession>
<name>A0A423XIH3_9PEZI</name>
<dbReference type="Proteomes" id="UP000285146">
    <property type="component" value="Unassembled WGS sequence"/>
</dbReference>
<reference evidence="2 3" key="1">
    <citation type="submission" date="2015-09" db="EMBL/GenBank/DDBJ databases">
        <title>Host preference determinants of Valsa canker pathogens revealed by comparative genomics.</title>
        <authorList>
            <person name="Yin Z."/>
            <person name="Huang L."/>
        </authorList>
    </citation>
    <scope>NUCLEOTIDE SEQUENCE [LARGE SCALE GENOMIC DNA]</scope>
    <source>
        <strain evidence="2 3">SXYLt</strain>
    </source>
</reference>
<feature type="compositionally biased region" description="Basic and acidic residues" evidence="1">
    <location>
        <begin position="115"/>
        <end position="130"/>
    </location>
</feature>